<gene>
    <name evidence="3" type="primary">nbrT5</name>
    <name evidence="4" type="ORF">AWN90_18435</name>
</gene>
<keyword evidence="2" id="KW-0812">Transmembrane</keyword>
<dbReference type="EMBL" id="KP161205">
    <property type="protein sequence ID" value="AJO72747.1"/>
    <property type="molecule type" value="Genomic_DNA"/>
</dbReference>
<evidence type="ECO:0000313" key="5">
    <source>
        <dbReference type="Proteomes" id="UP000076512"/>
    </source>
</evidence>
<feature type="transmembrane region" description="Helical" evidence="2">
    <location>
        <begin position="39"/>
        <end position="57"/>
    </location>
</feature>
<reference evidence="3" key="1">
    <citation type="submission" date="2014-11" db="EMBL/GenBank/DDBJ databases">
        <authorList>
            <person name="Zhu J."/>
            <person name="Qi W."/>
            <person name="Song R."/>
        </authorList>
    </citation>
    <scope>NUCLEOTIDE SEQUENCE</scope>
    <source>
        <strain evidence="3">IFM 0406</strain>
    </source>
</reference>
<evidence type="ECO:0000256" key="2">
    <source>
        <dbReference type="SAM" id="Phobius"/>
    </source>
</evidence>
<dbReference type="RefSeq" id="WP_067582618.1">
    <property type="nucleotide sequence ID" value="NZ_JABMCZ010000001.1"/>
</dbReference>
<dbReference type="AlphaFoldDB" id="A0A0U1Z2J9"/>
<evidence type="ECO:0000256" key="1">
    <source>
        <dbReference type="SAM" id="MobiDB-lite"/>
    </source>
</evidence>
<dbReference type="OrthoDB" id="3781030at2"/>
<reference evidence="4 5" key="3">
    <citation type="submission" date="2016-04" db="EMBL/GenBank/DDBJ databases">
        <authorList>
            <person name="Evans L.H."/>
            <person name="Alamgir A."/>
            <person name="Owens N."/>
            <person name="Weber N.D."/>
            <person name="Virtaneva K."/>
            <person name="Barbian K."/>
            <person name="Babar A."/>
            <person name="Rosenke K."/>
        </authorList>
    </citation>
    <scope>NUCLEOTIDE SEQUENCE [LARGE SCALE GENOMIC DNA]</scope>
    <source>
        <strain evidence="4 5">IFM 0406</strain>
    </source>
</reference>
<feature type="transmembrane region" description="Helical" evidence="2">
    <location>
        <begin position="177"/>
        <end position="201"/>
    </location>
</feature>
<keyword evidence="2" id="KW-0472">Membrane</keyword>
<dbReference type="Proteomes" id="UP000076512">
    <property type="component" value="Unassembled WGS sequence"/>
</dbReference>
<feature type="transmembrane region" description="Helical" evidence="2">
    <location>
        <begin position="213"/>
        <end position="231"/>
    </location>
</feature>
<feature type="transmembrane region" description="Helical" evidence="2">
    <location>
        <begin position="93"/>
        <end position="110"/>
    </location>
</feature>
<evidence type="ECO:0000313" key="3">
    <source>
        <dbReference type="EMBL" id="AJO72747.1"/>
    </source>
</evidence>
<organism evidence="3">
    <name type="scientific">Nocardia terpenica</name>
    <dbReference type="NCBI Taxonomy" id="455432"/>
    <lineage>
        <taxon>Bacteria</taxon>
        <taxon>Bacillati</taxon>
        <taxon>Actinomycetota</taxon>
        <taxon>Actinomycetes</taxon>
        <taxon>Mycobacteriales</taxon>
        <taxon>Nocardiaceae</taxon>
        <taxon>Nocardia</taxon>
    </lineage>
</organism>
<proteinExistence type="predicted"/>
<dbReference type="EMBL" id="LWGR01000003">
    <property type="protein sequence ID" value="KZM75369.1"/>
    <property type="molecule type" value="Genomic_DNA"/>
</dbReference>
<sequence>MTDDDRTTDDMTTDNPAGGTAPTLGADNPPPPEHTGGRLTLIIALFDLLVPLVLYYVLRGVGYSEITSLIATSIPPIISYIIQAVVLKKKDGFAVLILVFLIISILLALTTKDARALLTRDAWMTSFGGIYFLASVRWAKRPTAFSIARPLLEGRYGKPGMMNWDTIWENYPAFRRIWTTITVIWGVGLLVDAAIRIVLAYTLPVDVVVGTNSSQYFAWFFVMQVITNVYLRRGRKKLPPEFEFQRRRRAAAAS</sequence>
<reference evidence="3" key="2">
    <citation type="journal article" date="2016" name="Org. Biomol. Chem.">
        <title>Target-specific identification and characterization of the putative gene cluster for brasilinolide biosynthesis revealing the mechanistic insights and combinatorial synthetic utility of 2-deoxy-l-fucose biosynthetic enzymes.</title>
        <authorList>
            <person name="Chiu H.T."/>
            <person name="Weng C.P."/>
            <person name="Lin Y.C."/>
            <person name="Chen K.H."/>
        </authorList>
    </citation>
    <scope>NUCLEOTIDE SEQUENCE</scope>
    <source>
        <strain evidence="3">IFM 0406</strain>
    </source>
</reference>
<name>A0A0U1Z2J9_9NOCA</name>
<accession>A0A0U1Z2J9</accession>
<dbReference type="NCBIfam" id="NF041646">
    <property type="entry name" value="VC0807_fam"/>
    <property type="match status" value="1"/>
</dbReference>
<protein>
    <submittedName>
        <fullName evidence="3">Putative membrane protein</fullName>
    </submittedName>
</protein>
<keyword evidence="5" id="KW-1185">Reference proteome</keyword>
<feature type="region of interest" description="Disordered" evidence="1">
    <location>
        <begin position="1"/>
        <end position="30"/>
    </location>
</feature>
<evidence type="ECO:0000313" key="4">
    <source>
        <dbReference type="EMBL" id="KZM75369.1"/>
    </source>
</evidence>
<feature type="transmembrane region" description="Helical" evidence="2">
    <location>
        <begin position="69"/>
        <end position="86"/>
    </location>
</feature>
<keyword evidence="2" id="KW-1133">Transmembrane helix</keyword>